<dbReference type="PANTHER" id="PTHR43280">
    <property type="entry name" value="ARAC-FAMILY TRANSCRIPTIONAL REGULATOR"/>
    <property type="match status" value="1"/>
</dbReference>
<proteinExistence type="predicted"/>
<dbReference type="InterPro" id="IPR009057">
    <property type="entry name" value="Homeodomain-like_sf"/>
</dbReference>
<evidence type="ECO:0000313" key="7">
    <source>
        <dbReference type="Proteomes" id="UP001156601"/>
    </source>
</evidence>
<keyword evidence="4" id="KW-0812">Transmembrane</keyword>
<feature type="domain" description="HTH araC/xylS-type" evidence="5">
    <location>
        <begin position="194"/>
        <end position="290"/>
    </location>
</feature>
<dbReference type="GO" id="GO:0003700">
    <property type="term" value="F:DNA-binding transcription factor activity"/>
    <property type="evidence" value="ECO:0007669"/>
    <property type="project" value="InterPro"/>
</dbReference>
<dbReference type="SMART" id="SM00342">
    <property type="entry name" value="HTH_ARAC"/>
    <property type="match status" value="1"/>
</dbReference>
<dbReference type="GO" id="GO:0043565">
    <property type="term" value="F:sequence-specific DNA binding"/>
    <property type="evidence" value="ECO:0007669"/>
    <property type="project" value="InterPro"/>
</dbReference>
<dbReference type="SUPFAM" id="SSF46689">
    <property type="entry name" value="Homeodomain-like"/>
    <property type="match status" value="2"/>
</dbReference>
<dbReference type="PANTHER" id="PTHR43280:SF2">
    <property type="entry name" value="HTH-TYPE TRANSCRIPTIONAL REGULATOR EXSA"/>
    <property type="match status" value="1"/>
</dbReference>
<gene>
    <name evidence="6" type="ORF">GCM10007852_20980</name>
</gene>
<evidence type="ECO:0000256" key="3">
    <source>
        <dbReference type="ARBA" id="ARBA00023163"/>
    </source>
</evidence>
<dbReference type="Proteomes" id="UP001156601">
    <property type="component" value="Unassembled WGS sequence"/>
</dbReference>
<keyword evidence="2" id="KW-0238">DNA-binding</keyword>
<evidence type="ECO:0000256" key="2">
    <source>
        <dbReference type="ARBA" id="ARBA00023125"/>
    </source>
</evidence>
<dbReference type="PROSITE" id="PS00041">
    <property type="entry name" value="HTH_ARAC_FAMILY_1"/>
    <property type="match status" value="1"/>
</dbReference>
<dbReference type="PROSITE" id="PS01124">
    <property type="entry name" value="HTH_ARAC_FAMILY_2"/>
    <property type="match status" value="1"/>
</dbReference>
<name>A0AA37T061_9ALTE</name>
<sequence>MFGICSMLILPCLYLLYRQLIEAKSKITLSFLAGALCFGIFFLLSMFFFSFHWIYGIGAALLAGFWGWAVYLDINELKGKTLLLTEELNFLLRSGNKNIRPELRQMLENIELQSQGDIHHYKLKIRDILSLLTSNTIDAGGNKRELLDRNEAKIKAIAQSKDIQSVRELATSEMLELSEAIQNIPTNRSEHLVEKVKIYIREKYHEQFDTSDLAQQVSVSESYMRRKFKKDTKQTINQYLSEYRIEQAKILLATMSVTDTAFSVGFNDANYFSTVFKKITGQSPTHYQQDLTNNKFK</sequence>
<dbReference type="Pfam" id="PF12833">
    <property type="entry name" value="HTH_18"/>
    <property type="match status" value="1"/>
</dbReference>
<dbReference type="PRINTS" id="PR00032">
    <property type="entry name" value="HTHARAC"/>
</dbReference>
<keyword evidence="7" id="KW-1185">Reference proteome</keyword>
<evidence type="ECO:0000313" key="6">
    <source>
        <dbReference type="EMBL" id="GLR71190.1"/>
    </source>
</evidence>
<evidence type="ECO:0000256" key="4">
    <source>
        <dbReference type="SAM" id="Phobius"/>
    </source>
</evidence>
<protein>
    <recommendedName>
        <fullName evidence="5">HTH araC/xylS-type domain-containing protein</fullName>
    </recommendedName>
</protein>
<organism evidence="6 7">
    <name type="scientific">Agaribacter marinus</name>
    <dbReference type="NCBI Taxonomy" id="1431249"/>
    <lineage>
        <taxon>Bacteria</taxon>
        <taxon>Pseudomonadati</taxon>
        <taxon>Pseudomonadota</taxon>
        <taxon>Gammaproteobacteria</taxon>
        <taxon>Alteromonadales</taxon>
        <taxon>Alteromonadaceae</taxon>
        <taxon>Agaribacter</taxon>
    </lineage>
</organism>
<dbReference type="EMBL" id="BSOT01000005">
    <property type="protein sequence ID" value="GLR71190.1"/>
    <property type="molecule type" value="Genomic_DNA"/>
</dbReference>
<dbReference type="InterPro" id="IPR018060">
    <property type="entry name" value="HTH_AraC"/>
</dbReference>
<feature type="transmembrane region" description="Helical" evidence="4">
    <location>
        <begin position="53"/>
        <end position="72"/>
    </location>
</feature>
<dbReference type="AlphaFoldDB" id="A0AA37T061"/>
<dbReference type="InterPro" id="IPR018062">
    <property type="entry name" value="HTH_AraC-typ_CS"/>
</dbReference>
<reference evidence="6" key="1">
    <citation type="journal article" date="2014" name="Int. J. Syst. Evol. Microbiol.">
        <title>Complete genome sequence of Corynebacterium casei LMG S-19264T (=DSM 44701T), isolated from a smear-ripened cheese.</title>
        <authorList>
            <consortium name="US DOE Joint Genome Institute (JGI-PGF)"/>
            <person name="Walter F."/>
            <person name="Albersmeier A."/>
            <person name="Kalinowski J."/>
            <person name="Ruckert C."/>
        </authorList>
    </citation>
    <scope>NUCLEOTIDE SEQUENCE</scope>
    <source>
        <strain evidence="6">NBRC 110023</strain>
    </source>
</reference>
<dbReference type="InterPro" id="IPR020449">
    <property type="entry name" value="Tscrpt_reg_AraC-type_HTH"/>
</dbReference>
<accession>A0AA37T061</accession>
<dbReference type="Gene3D" id="1.10.10.60">
    <property type="entry name" value="Homeodomain-like"/>
    <property type="match status" value="2"/>
</dbReference>
<keyword evidence="1" id="KW-0805">Transcription regulation</keyword>
<keyword evidence="4" id="KW-0472">Membrane</keyword>
<keyword evidence="3" id="KW-0804">Transcription</keyword>
<reference evidence="6" key="2">
    <citation type="submission" date="2023-01" db="EMBL/GenBank/DDBJ databases">
        <title>Draft genome sequence of Agaribacter marinus strain NBRC 110023.</title>
        <authorList>
            <person name="Sun Q."/>
            <person name="Mori K."/>
        </authorList>
    </citation>
    <scope>NUCLEOTIDE SEQUENCE</scope>
    <source>
        <strain evidence="6">NBRC 110023</strain>
    </source>
</reference>
<feature type="transmembrane region" description="Helical" evidence="4">
    <location>
        <begin position="27"/>
        <end position="47"/>
    </location>
</feature>
<comment type="caution">
    <text evidence="6">The sequence shown here is derived from an EMBL/GenBank/DDBJ whole genome shotgun (WGS) entry which is preliminary data.</text>
</comment>
<keyword evidence="4" id="KW-1133">Transmembrane helix</keyword>
<evidence type="ECO:0000256" key="1">
    <source>
        <dbReference type="ARBA" id="ARBA00023015"/>
    </source>
</evidence>
<evidence type="ECO:0000259" key="5">
    <source>
        <dbReference type="PROSITE" id="PS01124"/>
    </source>
</evidence>